<keyword evidence="2" id="KW-1185">Reference proteome</keyword>
<proteinExistence type="predicted"/>
<sequence>MMCVFCFCVYSITITNRNNTSISIFGGSFRWKSEYP</sequence>
<protein>
    <submittedName>
        <fullName evidence="1">Uncharacterized protein</fullName>
    </submittedName>
</protein>
<gene>
    <name evidence="1" type="ORF">FWK35_00015664</name>
</gene>
<evidence type="ECO:0000313" key="2">
    <source>
        <dbReference type="Proteomes" id="UP000478052"/>
    </source>
</evidence>
<accession>A0A6G0YTB0</accession>
<comment type="caution">
    <text evidence="1">The sequence shown here is derived from an EMBL/GenBank/DDBJ whole genome shotgun (WGS) entry which is preliminary data.</text>
</comment>
<dbReference type="Proteomes" id="UP000478052">
    <property type="component" value="Unassembled WGS sequence"/>
</dbReference>
<dbReference type="EMBL" id="VUJU01002537">
    <property type="protein sequence ID" value="KAF0760934.1"/>
    <property type="molecule type" value="Genomic_DNA"/>
</dbReference>
<reference evidence="1 2" key="1">
    <citation type="submission" date="2019-08" db="EMBL/GenBank/DDBJ databases">
        <title>Whole genome of Aphis craccivora.</title>
        <authorList>
            <person name="Voronova N.V."/>
            <person name="Shulinski R.S."/>
            <person name="Bandarenka Y.V."/>
            <person name="Zhorov D.G."/>
            <person name="Warner D."/>
        </authorList>
    </citation>
    <scope>NUCLEOTIDE SEQUENCE [LARGE SCALE GENOMIC DNA]</scope>
    <source>
        <strain evidence="1">180601</strain>
        <tissue evidence="1">Whole Body</tissue>
    </source>
</reference>
<dbReference type="AlphaFoldDB" id="A0A6G0YTB0"/>
<organism evidence="1 2">
    <name type="scientific">Aphis craccivora</name>
    <name type="common">Cowpea aphid</name>
    <dbReference type="NCBI Taxonomy" id="307492"/>
    <lineage>
        <taxon>Eukaryota</taxon>
        <taxon>Metazoa</taxon>
        <taxon>Ecdysozoa</taxon>
        <taxon>Arthropoda</taxon>
        <taxon>Hexapoda</taxon>
        <taxon>Insecta</taxon>
        <taxon>Pterygota</taxon>
        <taxon>Neoptera</taxon>
        <taxon>Paraneoptera</taxon>
        <taxon>Hemiptera</taxon>
        <taxon>Sternorrhyncha</taxon>
        <taxon>Aphidomorpha</taxon>
        <taxon>Aphidoidea</taxon>
        <taxon>Aphididae</taxon>
        <taxon>Aphidini</taxon>
        <taxon>Aphis</taxon>
        <taxon>Aphis</taxon>
    </lineage>
</organism>
<evidence type="ECO:0000313" key="1">
    <source>
        <dbReference type="EMBL" id="KAF0760934.1"/>
    </source>
</evidence>
<name>A0A6G0YTB0_APHCR</name>